<keyword evidence="2" id="KW-0677">Repeat</keyword>
<evidence type="ECO:0000259" key="5">
    <source>
        <dbReference type="PROSITE" id="PS50181"/>
    </source>
</evidence>
<dbReference type="InterPro" id="IPR036322">
    <property type="entry name" value="WD40_repeat_dom_sf"/>
</dbReference>
<dbReference type="InterPro" id="IPR051075">
    <property type="entry name" value="SCF_subunit_WD-repeat"/>
</dbReference>
<feature type="repeat" description="WD" evidence="3">
    <location>
        <begin position="469"/>
        <end position="510"/>
    </location>
</feature>
<dbReference type="SUPFAM" id="SSF81383">
    <property type="entry name" value="F-box domain"/>
    <property type="match status" value="1"/>
</dbReference>
<evidence type="ECO:0000256" key="1">
    <source>
        <dbReference type="ARBA" id="ARBA00022574"/>
    </source>
</evidence>
<dbReference type="OrthoDB" id="674604at2759"/>
<sequence length="1257" mass="140931">MLEVCEYVNSNTPIMESGDMKHSKDNIEQYEFNLGKAHELRCINNGKTTTCGECETCQLNLKLKEVREWFFRLGDFSKKKFMLGLLRRIQSTDLLEQMVSLLQSVVMKDFIYSRMRTQPSLDTDAMTLSADRALNEEDVMQYITSIWDWFVQVPYWSKANFVFGLLQMCDAHLLSLLHAQARMLLVSERKADERSSDLFPDYTETASIATTEYSYHSEKIPGLHLLAQARTHYSNVTDDPFTGKEILKNTAMHRQNIDMDTDSVNDSNDYIVDPATCTILTSCKAYSGASKYKDFIRCLPVHLAKYILSFLDQASLVNALCVNQKWRILIEEVHQERFINQSLTEEVMLMQGAAAQGANPVYANDVDVLVPVLYPGTHEVEKTEDTVIKANFKSEVSFKTAYSGVVTRKVIMEERNVFCGAYNVMVLSNIQDSQRVIHTEGGKLIALGSRDRKVRFIDCESGRDMGPVITGHAGSVRSVYLCEKRGMVFSGSYDTSIRCWSIETGQCLKIFRGHMDTVMTMLVHGDTLASGAKDKSCKVWNIQTGKCERSFRHRHPVLAVALSADVCITGCQGGRVMVWELASGQLIKNLSGHHGPITAIKFDRWHIITSSEDGYALAWSSLGHHNRCLTALRHPKEVLCLEFMYLRVITGCSDGRMRIWNMLTGQCCRILRGNSRSDPVQDILAIGNKIFLNTHNNLLLLHFEHVEWDYTLETDKVPPLVQYGSYSDAPVRLQPYTYVRAHRMKKAGASNTKIIHRNASPPLPPGSKVILQHGYHALQLPHSAKSLSEHSMEAARKIHSSMSRPDFSQVSCRDGSSFSGDECQLECRQTACRDVQLELSAFDSTAKKPPPSPSLLGLGGKHQPAASKSTPSVTINEKMGSKAASAVVMKNPPIVKRRVSWAFDKPLEPKDRIISLSEMKSLLRSQIRMKAESIVPPNFIYLTVNTIQTTMVPSETNYNTRKNMLEEKVVEYTETKRPSSSPGRIDPRTKLPVEDLGLRVFMAESDMVSEVSDLRSIRSAKVKEVAKPPTIVNKEEITTLCAATHINATPFLSLHPSCVKSTIPKGRVIRPISAGVLQQQKDANNASSATYSVRPVTAPAAKSYPDTGKSVFRSIKTSLPGATPVPPPSQQQTSSAMANAVVPMLMYSKEVMQKIEEMKKQNRKAREPPVAVLGDKPLGKISPHNMPMRNHIKFELKTHKQEQAQLDSIMCINHEQKIKEQEQLEKKKRAAWLAKVKGKTTQDFSKKPWSLAPEIGE</sequence>
<dbReference type="STRING" id="400727.A0A2T7PW45"/>
<dbReference type="CDD" id="cd22136">
    <property type="entry name" value="F-box_FBXW10"/>
    <property type="match status" value="1"/>
</dbReference>
<dbReference type="PROSITE" id="PS50294">
    <property type="entry name" value="WD_REPEATS_REGION"/>
    <property type="match status" value="2"/>
</dbReference>
<evidence type="ECO:0000313" key="6">
    <source>
        <dbReference type="EMBL" id="PVD37607.1"/>
    </source>
</evidence>
<dbReference type="InterPro" id="IPR001810">
    <property type="entry name" value="F-box_dom"/>
</dbReference>
<feature type="region of interest" description="Disordered" evidence="4">
    <location>
        <begin position="1236"/>
        <end position="1257"/>
    </location>
</feature>
<accession>A0A2T7PW45</accession>
<dbReference type="Pfam" id="PF00646">
    <property type="entry name" value="F-box"/>
    <property type="match status" value="1"/>
</dbReference>
<feature type="compositionally biased region" description="Polar residues" evidence="4">
    <location>
        <begin position="866"/>
        <end position="875"/>
    </location>
</feature>
<dbReference type="InterPro" id="IPR019775">
    <property type="entry name" value="WD40_repeat_CS"/>
</dbReference>
<dbReference type="PANTHER" id="PTHR19872:SF7">
    <property type="entry name" value="F-BOX AND WD REPEAT DOMAIN CONTAINING PROTEIN 10B-RELATED"/>
    <property type="match status" value="1"/>
</dbReference>
<evidence type="ECO:0000313" key="7">
    <source>
        <dbReference type="Proteomes" id="UP000245119"/>
    </source>
</evidence>
<dbReference type="PROSITE" id="PS50082">
    <property type="entry name" value="WD_REPEATS_2"/>
    <property type="match status" value="2"/>
</dbReference>
<dbReference type="Proteomes" id="UP000245119">
    <property type="component" value="Linkage Group LG1"/>
</dbReference>
<gene>
    <name evidence="6" type="ORF">C0Q70_00203</name>
</gene>
<reference evidence="6 7" key="1">
    <citation type="submission" date="2018-04" db="EMBL/GenBank/DDBJ databases">
        <title>The genome of golden apple snail Pomacea canaliculata provides insight into stress tolerance and invasive adaptation.</title>
        <authorList>
            <person name="Liu C."/>
            <person name="Liu B."/>
            <person name="Ren Y."/>
            <person name="Zhang Y."/>
            <person name="Wang H."/>
            <person name="Li S."/>
            <person name="Jiang F."/>
            <person name="Yin L."/>
            <person name="Zhang G."/>
            <person name="Qian W."/>
            <person name="Fan W."/>
        </authorList>
    </citation>
    <scope>NUCLEOTIDE SEQUENCE [LARGE SCALE GENOMIC DNA]</scope>
    <source>
        <strain evidence="6">SZHN2017</strain>
        <tissue evidence="6">Muscle</tissue>
    </source>
</reference>
<feature type="region of interest" description="Disordered" evidence="4">
    <location>
        <begin position="1160"/>
        <end position="1186"/>
    </location>
</feature>
<evidence type="ECO:0000256" key="4">
    <source>
        <dbReference type="SAM" id="MobiDB-lite"/>
    </source>
</evidence>
<feature type="region of interest" description="Disordered" evidence="4">
    <location>
        <begin position="843"/>
        <end position="877"/>
    </location>
</feature>
<dbReference type="InterPro" id="IPR036047">
    <property type="entry name" value="F-box-like_dom_sf"/>
</dbReference>
<dbReference type="InterPro" id="IPR001680">
    <property type="entry name" value="WD40_rpt"/>
</dbReference>
<dbReference type="SUPFAM" id="SSF50978">
    <property type="entry name" value="WD40 repeat-like"/>
    <property type="match status" value="1"/>
</dbReference>
<dbReference type="Gene3D" id="2.130.10.10">
    <property type="entry name" value="YVTN repeat-like/Quinoprotein amine dehydrogenase"/>
    <property type="match status" value="1"/>
</dbReference>
<dbReference type="Gene3D" id="1.20.1280.50">
    <property type="match status" value="1"/>
</dbReference>
<organism evidence="6 7">
    <name type="scientific">Pomacea canaliculata</name>
    <name type="common">Golden apple snail</name>
    <dbReference type="NCBI Taxonomy" id="400727"/>
    <lineage>
        <taxon>Eukaryota</taxon>
        <taxon>Metazoa</taxon>
        <taxon>Spiralia</taxon>
        <taxon>Lophotrochozoa</taxon>
        <taxon>Mollusca</taxon>
        <taxon>Gastropoda</taxon>
        <taxon>Caenogastropoda</taxon>
        <taxon>Architaenioglossa</taxon>
        <taxon>Ampullarioidea</taxon>
        <taxon>Ampullariidae</taxon>
        <taxon>Pomacea</taxon>
    </lineage>
</organism>
<keyword evidence="7" id="KW-1185">Reference proteome</keyword>
<name>A0A2T7PW45_POMCA</name>
<dbReference type="AlphaFoldDB" id="A0A2T7PW45"/>
<evidence type="ECO:0000256" key="3">
    <source>
        <dbReference type="PROSITE-ProRule" id="PRU00221"/>
    </source>
</evidence>
<dbReference type="EMBL" id="PZQS01000001">
    <property type="protein sequence ID" value="PVD37607.1"/>
    <property type="molecule type" value="Genomic_DNA"/>
</dbReference>
<feature type="repeat" description="WD" evidence="3">
    <location>
        <begin position="511"/>
        <end position="550"/>
    </location>
</feature>
<dbReference type="OMA" id="QPYSYIR"/>
<proteinExistence type="predicted"/>
<dbReference type="Pfam" id="PF00400">
    <property type="entry name" value="WD40"/>
    <property type="match status" value="3"/>
</dbReference>
<dbReference type="CDD" id="cd00200">
    <property type="entry name" value="WD40"/>
    <property type="match status" value="1"/>
</dbReference>
<dbReference type="InterPro" id="IPR015943">
    <property type="entry name" value="WD40/YVTN_repeat-like_dom_sf"/>
</dbReference>
<keyword evidence="1 3" id="KW-0853">WD repeat</keyword>
<comment type="caution">
    <text evidence="6">The sequence shown here is derived from an EMBL/GenBank/DDBJ whole genome shotgun (WGS) entry which is preliminary data.</text>
</comment>
<dbReference type="SMART" id="SM00320">
    <property type="entry name" value="WD40"/>
    <property type="match status" value="5"/>
</dbReference>
<protein>
    <recommendedName>
        <fullName evidence="5">F-box domain-containing protein</fullName>
    </recommendedName>
</protein>
<dbReference type="PROSITE" id="PS50181">
    <property type="entry name" value="FBOX"/>
    <property type="match status" value="1"/>
</dbReference>
<evidence type="ECO:0000256" key="2">
    <source>
        <dbReference type="ARBA" id="ARBA00022737"/>
    </source>
</evidence>
<feature type="domain" description="F-box" evidence="5">
    <location>
        <begin position="293"/>
        <end position="341"/>
    </location>
</feature>
<dbReference type="PROSITE" id="PS00678">
    <property type="entry name" value="WD_REPEATS_1"/>
    <property type="match status" value="2"/>
</dbReference>
<dbReference type="PANTHER" id="PTHR19872">
    <property type="entry name" value="UBIQUITIN LIGASE SPECIFICITY FACTOR/HREP PROTEIN"/>
    <property type="match status" value="1"/>
</dbReference>